<accession>A0A8H6LY06</accession>
<dbReference type="PROSITE" id="PS00956">
    <property type="entry name" value="HYDROPHOBIN"/>
    <property type="match status" value="1"/>
</dbReference>
<protein>
    <recommendedName>
        <fullName evidence="7">Hydrophobin</fullName>
    </recommendedName>
</protein>
<keyword evidence="3 7" id="KW-0134">Cell wall</keyword>
<sequence>MGVAKDAKGRMFVMIFEHRLRIAASRSPLRHGTSPGCRTPIPDVALVGSATPRVRYSPEFWNVRFPDGIKPTCNNPNIPHPKDKHIVFPQTLYPASLSAMQFKQIATLAGLATLAAAQCNTGPVQCCESIQHADDPAVAKLLGPLGIVIQDVTIPIGVTCSPISVIGLPGNSCSAQPVCCTNNSFNGVVAIGCTPININL</sequence>
<dbReference type="InterPro" id="IPR001338">
    <property type="entry name" value="Class_I_Hydrophobin"/>
</dbReference>
<dbReference type="InterPro" id="IPR019778">
    <property type="entry name" value="Class_I_Hydrophobin_CS"/>
</dbReference>
<evidence type="ECO:0000256" key="3">
    <source>
        <dbReference type="ARBA" id="ARBA00022512"/>
    </source>
</evidence>
<keyword evidence="6 7" id="KW-1015">Disulfide bond</keyword>
<organism evidence="8 9">
    <name type="scientific">Ephemerocybe angulata</name>
    <dbReference type="NCBI Taxonomy" id="980116"/>
    <lineage>
        <taxon>Eukaryota</taxon>
        <taxon>Fungi</taxon>
        <taxon>Dikarya</taxon>
        <taxon>Basidiomycota</taxon>
        <taxon>Agaricomycotina</taxon>
        <taxon>Agaricomycetes</taxon>
        <taxon>Agaricomycetidae</taxon>
        <taxon>Agaricales</taxon>
        <taxon>Agaricineae</taxon>
        <taxon>Psathyrellaceae</taxon>
        <taxon>Ephemerocybe</taxon>
    </lineage>
</organism>
<evidence type="ECO:0000256" key="1">
    <source>
        <dbReference type="ARBA" id="ARBA00004191"/>
    </source>
</evidence>
<reference evidence="8 9" key="1">
    <citation type="submission" date="2020-07" db="EMBL/GenBank/DDBJ databases">
        <title>Comparative genomics of pyrophilous fungi reveals a link between fire events and developmental genes.</title>
        <authorList>
            <consortium name="DOE Joint Genome Institute"/>
            <person name="Steindorff A.S."/>
            <person name="Carver A."/>
            <person name="Calhoun S."/>
            <person name="Stillman K."/>
            <person name="Liu H."/>
            <person name="Lipzen A."/>
            <person name="Pangilinan J."/>
            <person name="Labutti K."/>
            <person name="Bruns T.D."/>
            <person name="Grigoriev I.V."/>
        </authorList>
    </citation>
    <scope>NUCLEOTIDE SEQUENCE [LARGE SCALE GENOMIC DNA]</scope>
    <source>
        <strain evidence="8 9">CBS 144469</strain>
    </source>
</reference>
<evidence type="ECO:0000313" key="9">
    <source>
        <dbReference type="Proteomes" id="UP000521943"/>
    </source>
</evidence>
<name>A0A8H6LY06_9AGAR</name>
<proteinExistence type="inferred from homology"/>
<dbReference type="Pfam" id="PF01185">
    <property type="entry name" value="Hydrophobin"/>
    <property type="match status" value="1"/>
</dbReference>
<keyword evidence="5 7" id="KW-0732">Signal</keyword>
<comment type="subcellular location">
    <subcellularLocation>
        <location evidence="1 7">Secreted</location>
        <location evidence="1 7">Cell wall</location>
    </subcellularLocation>
</comment>
<evidence type="ECO:0000256" key="7">
    <source>
        <dbReference type="RuleBase" id="RU365009"/>
    </source>
</evidence>
<keyword evidence="9" id="KW-1185">Reference proteome</keyword>
<comment type="similarity">
    <text evidence="2 7">Belongs to the fungal hydrophobin family.</text>
</comment>
<dbReference type="EMBL" id="JACGCI010000095">
    <property type="protein sequence ID" value="KAF6746224.1"/>
    <property type="molecule type" value="Genomic_DNA"/>
</dbReference>
<keyword evidence="4 7" id="KW-0964">Secreted</keyword>
<dbReference type="OrthoDB" id="4225815at2759"/>
<evidence type="ECO:0000256" key="6">
    <source>
        <dbReference type="ARBA" id="ARBA00023157"/>
    </source>
</evidence>
<evidence type="ECO:0000256" key="5">
    <source>
        <dbReference type="ARBA" id="ARBA00022729"/>
    </source>
</evidence>
<dbReference type="Proteomes" id="UP000521943">
    <property type="component" value="Unassembled WGS sequence"/>
</dbReference>
<evidence type="ECO:0000313" key="8">
    <source>
        <dbReference type="EMBL" id="KAF6746224.1"/>
    </source>
</evidence>
<dbReference type="GO" id="GO:0005199">
    <property type="term" value="F:structural constituent of cell wall"/>
    <property type="evidence" value="ECO:0007669"/>
    <property type="project" value="InterPro"/>
</dbReference>
<dbReference type="SMART" id="SM00075">
    <property type="entry name" value="HYDRO"/>
    <property type="match status" value="1"/>
</dbReference>
<comment type="caution">
    <text evidence="8">The sequence shown here is derived from an EMBL/GenBank/DDBJ whole genome shotgun (WGS) entry which is preliminary data.</text>
</comment>
<evidence type="ECO:0000256" key="4">
    <source>
        <dbReference type="ARBA" id="ARBA00022525"/>
    </source>
</evidence>
<dbReference type="GO" id="GO:0009277">
    <property type="term" value="C:fungal-type cell wall"/>
    <property type="evidence" value="ECO:0007669"/>
    <property type="project" value="InterPro"/>
</dbReference>
<dbReference type="AlphaFoldDB" id="A0A8H6LY06"/>
<dbReference type="CDD" id="cd23507">
    <property type="entry name" value="hydrophobin_I"/>
    <property type="match status" value="1"/>
</dbReference>
<evidence type="ECO:0000256" key="2">
    <source>
        <dbReference type="ARBA" id="ARBA00010446"/>
    </source>
</evidence>
<gene>
    <name evidence="8" type="ORF">DFP72DRAFT_923448</name>
</gene>